<dbReference type="AlphaFoldDB" id="A0A0D0EC95"/>
<dbReference type="EMBL" id="KN824874">
    <property type="protein sequence ID" value="KIK98980.1"/>
    <property type="molecule type" value="Genomic_DNA"/>
</dbReference>
<gene>
    <name evidence="2" type="ORF">PAXRUDRAFT_823263</name>
</gene>
<evidence type="ECO:0000256" key="1">
    <source>
        <dbReference type="SAM" id="MobiDB-lite"/>
    </source>
</evidence>
<keyword evidence="3" id="KW-1185">Reference proteome</keyword>
<proteinExistence type="predicted"/>
<evidence type="ECO:0000313" key="3">
    <source>
        <dbReference type="Proteomes" id="UP000054538"/>
    </source>
</evidence>
<feature type="region of interest" description="Disordered" evidence="1">
    <location>
        <begin position="1"/>
        <end position="72"/>
    </location>
</feature>
<reference evidence="3" key="2">
    <citation type="submission" date="2015-01" db="EMBL/GenBank/DDBJ databases">
        <title>Evolutionary Origins and Diversification of the Mycorrhizal Mutualists.</title>
        <authorList>
            <consortium name="DOE Joint Genome Institute"/>
            <consortium name="Mycorrhizal Genomics Consortium"/>
            <person name="Kohler A."/>
            <person name="Kuo A."/>
            <person name="Nagy L.G."/>
            <person name="Floudas D."/>
            <person name="Copeland A."/>
            <person name="Barry K.W."/>
            <person name="Cichocki N."/>
            <person name="Veneault-Fourrey C."/>
            <person name="LaButti K."/>
            <person name="Lindquist E.A."/>
            <person name="Lipzen A."/>
            <person name="Lundell T."/>
            <person name="Morin E."/>
            <person name="Murat C."/>
            <person name="Riley R."/>
            <person name="Ohm R."/>
            <person name="Sun H."/>
            <person name="Tunlid A."/>
            <person name="Henrissat B."/>
            <person name="Grigoriev I.V."/>
            <person name="Hibbett D.S."/>
            <person name="Martin F."/>
        </authorList>
    </citation>
    <scope>NUCLEOTIDE SEQUENCE [LARGE SCALE GENOMIC DNA]</scope>
    <source>
        <strain evidence="3">Ve08.2h10</strain>
    </source>
</reference>
<dbReference type="InParanoid" id="A0A0D0EC95"/>
<sequence length="72" mass="7449">MPSTSSSQYNSSSTKSSQSGYYGSSNSSSSPQSSHTQSGADPRAHSHAQSSKYGPQRTTVRAGASTVAPVFF</sequence>
<feature type="compositionally biased region" description="Polar residues" evidence="1">
    <location>
        <begin position="47"/>
        <end position="59"/>
    </location>
</feature>
<protein>
    <submittedName>
        <fullName evidence="2">Uncharacterized protein</fullName>
    </submittedName>
</protein>
<evidence type="ECO:0000313" key="2">
    <source>
        <dbReference type="EMBL" id="KIK98980.1"/>
    </source>
</evidence>
<organism evidence="2 3">
    <name type="scientific">Paxillus rubicundulus Ve08.2h10</name>
    <dbReference type="NCBI Taxonomy" id="930991"/>
    <lineage>
        <taxon>Eukaryota</taxon>
        <taxon>Fungi</taxon>
        <taxon>Dikarya</taxon>
        <taxon>Basidiomycota</taxon>
        <taxon>Agaricomycotina</taxon>
        <taxon>Agaricomycetes</taxon>
        <taxon>Agaricomycetidae</taxon>
        <taxon>Boletales</taxon>
        <taxon>Paxilineae</taxon>
        <taxon>Paxillaceae</taxon>
        <taxon>Paxillus</taxon>
    </lineage>
</organism>
<name>A0A0D0EC95_9AGAM</name>
<dbReference type="OrthoDB" id="2690966at2759"/>
<feature type="compositionally biased region" description="Low complexity" evidence="1">
    <location>
        <begin position="1"/>
        <end position="39"/>
    </location>
</feature>
<dbReference type="Proteomes" id="UP000054538">
    <property type="component" value="Unassembled WGS sequence"/>
</dbReference>
<accession>A0A0D0EC95</accession>
<reference evidence="2 3" key="1">
    <citation type="submission" date="2014-04" db="EMBL/GenBank/DDBJ databases">
        <authorList>
            <consortium name="DOE Joint Genome Institute"/>
            <person name="Kuo A."/>
            <person name="Kohler A."/>
            <person name="Jargeat P."/>
            <person name="Nagy L.G."/>
            <person name="Floudas D."/>
            <person name="Copeland A."/>
            <person name="Barry K.W."/>
            <person name="Cichocki N."/>
            <person name="Veneault-Fourrey C."/>
            <person name="LaButti K."/>
            <person name="Lindquist E.A."/>
            <person name="Lipzen A."/>
            <person name="Lundell T."/>
            <person name="Morin E."/>
            <person name="Murat C."/>
            <person name="Sun H."/>
            <person name="Tunlid A."/>
            <person name="Henrissat B."/>
            <person name="Grigoriev I.V."/>
            <person name="Hibbett D.S."/>
            <person name="Martin F."/>
            <person name="Nordberg H.P."/>
            <person name="Cantor M.N."/>
            <person name="Hua S.X."/>
        </authorList>
    </citation>
    <scope>NUCLEOTIDE SEQUENCE [LARGE SCALE GENOMIC DNA]</scope>
    <source>
        <strain evidence="2 3">Ve08.2h10</strain>
    </source>
</reference>
<dbReference type="HOGENOM" id="CLU_2722936_0_0_1"/>